<feature type="domain" description="Microcystin LR degradation protein MlrC N-terminal" evidence="3">
    <location>
        <begin position="2"/>
        <end position="288"/>
    </location>
</feature>
<comment type="similarity">
    <text evidence="1">Belongs to the peptidase M81 family.</text>
</comment>
<dbReference type="InterPro" id="IPR009197">
    <property type="entry name" value="MlrC"/>
</dbReference>
<dbReference type="KEGG" id="vei:Veis_1868"/>
<dbReference type="EMBL" id="CP000542">
    <property type="protein sequence ID" value="ABM57621.1"/>
    <property type="molecule type" value="Genomic_DNA"/>
</dbReference>
<dbReference type="InterPro" id="IPR015995">
    <property type="entry name" value="MlrC_N"/>
</dbReference>
<dbReference type="RefSeq" id="WP_011809627.1">
    <property type="nucleotide sequence ID" value="NC_008786.1"/>
</dbReference>
<reference evidence="5" key="1">
    <citation type="submission" date="2006-12" db="EMBL/GenBank/DDBJ databases">
        <title>Complete sequence of chromosome 1 of Verminephrobacter eiseniae EF01-2.</title>
        <authorList>
            <person name="Copeland A."/>
            <person name="Lucas S."/>
            <person name="Lapidus A."/>
            <person name="Barry K."/>
            <person name="Detter J.C."/>
            <person name="Glavina del Rio T."/>
            <person name="Dalin E."/>
            <person name="Tice H."/>
            <person name="Pitluck S."/>
            <person name="Chertkov O."/>
            <person name="Brettin T."/>
            <person name="Bruce D."/>
            <person name="Han C."/>
            <person name="Tapia R."/>
            <person name="Gilna P."/>
            <person name="Schmutz J."/>
            <person name="Larimer F."/>
            <person name="Land M."/>
            <person name="Hauser L."/>
            <person name="Kyrpides N."/>
            <person name="Kim E."/>
            <person name="Stahl D."/>
            <person name="Richardson P."/>
        </authorList>
    </citation>
    <scope>NUCLEOTIDE SEQUENCE [LARGE SCALE GENOMIC DNA]</scope>
    <source>
        <strain evidence="5">EF01-2</strain>
    </source>
</reference>
<dbReference type="PIRSF" id="PIRSF012702">
    <property type="entry name" value="UCP012702"/>
    <property type="match status" value="1"/>
</dbReference>
<accession>A1WJ14</accession>
<keyword evidence="1" id="KW-0479">Metal-binding</keyword>
<dbReference type="STRING" id="391735.Veis_1868"/>
<organism evidence="4 5">
    <name type="scientific">Verminephrobacter eiseniae (strain EF01-2)</name>
    <dbReference type="NCBI Taxonomy" id="391735"/>
    <lineage>
        <taxon>Bacteria</taxon>
        <taxon>Pseudomonadati</taxon>
        <taxon>Pseudomonadota</taxon>
        <taxon>Betaproteobacteria</taxon>
        <taxon>Burkholderiales</taxon>
        <taxon>Comamonadaceae</taxon>
        <taxon>Verminephrobacter</taxon>
    </lineage>
</organism>
<protein>
    <recommendedName>
        <fullName evidence="1">Microcystinase C</fullName>
        <shortName evidence="1">MlrC</shortName>
    </recommendedName>
</protein>
<dbReference type="OrthoDB" id="5288421at2"/>
<dbReference type="GO" id="GO:0008237">
    <property type="term" value="F:metallopeptidase activity"/>
    <property type="evidence" value="ECO:0007669"/>
    <property type="project" value="UniProtKB-KW"/>
</dbReference>
<evidence type="ECO:0000259" key="3">
    <source>
        <dbReference type="Pfam" id="PF07364"/>
    </source>
</evidence>
<gene>
    <name evidence="4" type="ordered locus">Veis_1868</name>
</gene>
<dbReference type="GO" id="GO:0046872">
    <property type="term" value="F:metal ion binding"/>
    <property type="evidence" value="ECO:0007669"/>
    <property type="project" value="UniProtKB-KW"/>
</dbReference>
<sequence>MRVFSASLATETNTFAPQPTSIASFKERSYFPAGRHPQQLTLFSGPLCAAREVAAAKGWTLIEGMVASAQPGGTVTRAAYEGLRAELLRDLQAALPLDMVLLGLHGAMVAEGYDDCEGDLLERVRALVGAKTVVGAELDPHMHLTPAMVRHADLLVSMKEYPHTDVMPRARELLALCEACASGRIRPEAALVDCRMVVPMHTTRQPARGFIDKVIALEGCDGVLSISIGQGFAHGDVPEMGCKVLVYTDGDAAKAQSLALQLAEEMIAMREQLAVRRPPVDEALDEALRACGRGPVVLADPADNPGSGAPGDSTFIARRLIERGIRNVAIGPIWDPVAARIAFDAGAGAQLALRIGGKIGPLSGQPLDLLCRVRALRPDMVMTGLAGAPANMGDCALVEAEGLEIVLCSIRHQAIDTDLFTQLGCVLGSKAMVVVKSAQHFYASFAKIAAEVIYVDAPGVAAQHMSALRYTRIRRPRWPIDAVATPLLMTF</sequence>
<dbReference type="AlphaFoldDB" id="A1WJ14"/>
<name>A1WJ14_VEREI</name>
<keyword evidence="1" id="KW-0482">Metalloprotease</keyword>
<feature type="domain" description="Microcystin LR degradation protein MlrC C-terminal" evidence="2">
    <location>
        <begin position="298"/>
        <end position="472"/>
    </location>
</feature>
<dbReference type="GeneID" id="76460470"/>
<proteinExistence type="inferred from homology"/>
<evidence type="ECO:0000313" key="4">
    <source>
        <dbReference type="EMBL" id="ABM57621.1"/>
    </source>
</evidence>
<dbReference type="GO" id="GO:0006508">
    <property type="term" value="P:proteolysis"/>
    <property type="evidence" value="ECO:0007669"/>
    <property type="project" value="UniProtKB-KW"/>
</dbReference>
<evidence type="ECO:0000259" key="2">
    <source>
        <dbReference type="Pfam" id="PF07171"/>
    </source>
</evidence>
<comment type="function">
    <text evidence="1">Involved in peptidolytic degradation of cyclic heptapeptide hepatotoxin microcystin (MC).</text>
</comment>
<dbReference type="Pfam" id="PF07364">
    <property type="entry name" value="DUF1485"/>
    <property type="match status" value="1"/>
</dbReference>
<dbReference type="Proteomes" id="UP000000374">
    <property type="component" value="Chromosome"/>
</dbReference>
<evidence type="ECO:0000313" key="5">
    <source>
        <dbReference type="Proteomes" id="UP000000374"/>
    </source>
</evidence>
<evidence type="ECO:0000256" key="1">
    <source>
        <dbReference type="PIRNR" id="PIRNR012702"/>
    </source>
</evidence>
<dbReference type="HOGENOM" id="CLU_028172_1_0_4"/>
<keyword evidence="1" id="KW-0645">Protease</keyword>
<dbReference type="Pfam" id="PF07171">
    <property type="entry name" value="MlrC_C"/>
    <property type="match status" value="1"/>
</dbReference>
<keyword evidence="1" id="KW-0378">Hydrolase</keyword>
<keyword evidence="5" id="KW-1185">Reference proteome</keyword>
<comment type="cofactor">
    <cofactor evidence="1">
        <name>Zn(2+)</name>
        <dbReference type="ChEBI" id="CHEBI:29105"/>
    </cofactor>
    <text evidence="1">Binds 1 zinc ion per subunit.</text>
</comment>
<dbReference type="InterPro" id="IPR010799">
    <property type="entry name" value="MlrC_C"/>
</dbReference>
<dbReference type="eggNOG" id="COG5476">
    <property type="taxonomic scope" value="Bacteria"/>
</dbReference>